<sequence length="363" mass="41509">MFQNVYKNKRVLITGHTGFKGSWLAIWLQSLGAEVAGFSLDLPTSPNHFDLLELNQKIKDYRGDIRDRNSLANAIDEFKPQIIFHMAAQALVRKSYQDPVSTFETNVMGMVNLLDLIRTRNWIEVAVLITSDKAYRNDEWCWGYRETDALGGHDPYSSSKSCADLIAQSYFDSFLKETKTRIAITRAGNVIGGGDWANDRIVPDCVKAWSKGESVSIRSPLATRPWQHVLEPLSGYLWLGARLYLQQEDLNGEAFNFGPEASVNQTVEELLNAMVERWPGVKWEVPQGFESGGKEANLLKLSCDKVLFHLKWQAVLGFTETVDFTVNWYRNWLEKKETIYDFTLSQISHYCELASKKNYVWIK</sequence>
<gene>
    <name evidence="2" type="primary">rfbG</name>
    <name evidence="2" type="ORF">DLM77_17655</name>
</gene>
<evidence type="ECO:0000313" key="3">
    <source>
        <dbReference type="Proteomes" id="UP000285569"/>
    </source>
</evidence>
<dbReference type="InterPro" id="IPR013445">
    <property type="entry name" value="CDP_4_6_deHydtase"/>
</dbReference>
<evidence type="ECO:0000259" key="1">
    <source>
        <dbReference type="Pfam" id="PF16363"/>
    </source>
</evidence>
<dbReference type="Proteomes" id="UP000285569">
    <property type="component" value="Unassembled WGS sequence"/>
</dbReference>
<dbReference type="SUPFAM" id="SSF51735">
    <property type="entry name" value="NAD(P)-binding Rossmann-fold domains"/>
    <property type="match status" value="1"/>
</dbReference>
<name>A0ABX9LZ82_9LEPT</name>
<dbReference type="Gene3D" id="3.90.25.10">
    <property type="entry name" value="UDP-galactose 4-epimerase, domain 1"/>
    <property type="match status" value="1"/>
</dbReference>
<feature type="domain" description="NAD(P)-binding" evidence="1">
    <location>
        <begin position="12"/>
        <end position="277"/>
    </location>
</feature>
<dbReference type="EMBL" id="QHCR01000008">
    <property type="protein sequence ID" value="RHX78260.1"/>
    <property type="molecule type" value="Genomic_DNA"/>
</dbReference>
<protein>
    <submittedName>
        <fullName evidence="2">CDP-glucose 4,6-dehydratase</fullName>
    </submittedName>
</protein>
<reference evidence="3" key="1">
    <citation type="submission" date="2018-05" db="EMBL/GenBank/DDBJ databases">
        <title>Leptospira yasudae sp. nov. and Leptospira stimsonii sp. nov., two pathogenic species of the genus Leptospira isolated from environmental sources.</title>
        <authorList>
            <person name="Casanovas-Massana A."/>
            <person name="Hamond C."/>
            <person name="Santos L.A."/>
            <person name="Hacker K.P."/>
            <person name="Balassiano I."/>
            <person name="Medeiros M.A."/>
            <person name="Reis M.G."/>
            <person name="Ko A.I."/>
            <person name="Wunder E.A."/>
        </authorList>
    </citation>
    <scope>NUCLEOTIDE SEQUENCE [LARGE SCALE GENOMIC DNA]</scope>
    <source>
        <strain evidence="3">B21</strain>
    </source>
</reference>
<accession>A0ABX9LZ82</accession>
<dbReference type="CDD" id="cd05252">
    <property type="entry name" value="CDP_GD_SDR_e"/>
    <property type="match status" value="1"/>
</dbReference>
<proteinExistence type="predicted"/>
<dbReference type="InterPro" id="IPR036291">
    <property type="entry name" value="NAD(P)-bd_dom_sf"/>
</dbReference>
<dbReference type="NCBIfam" id="TIGR02622">
    <property type="entry name" value="CDP_4_6_dhtase"/>
    <property type="match status" value="1"/>
</dbReference>
<dbReference type="Pfam" id="PF16363">
    <property type="entry name" value="GDP_Man_Dehyd"/>
    <property type="match status" value="1"/>
</dbReference>
<comment type="caution">
    <text evidence="2">The sequence shown here is derived from an EMBL/GenBank/DDBJ whole genome shotgun (WGS) entry which is preliminary data.</text>
</comment>
<organism evidence="2 3">
    <name type="scientific">Leptospira yasudae</name>
    <dbReference type="NCBI Taxonomy" id="2202201"/>
    <lineage>
        <taxon>Bacteria</taxon>
        <taxon>Pseudomonadati</taxon>
        <taxon>Spirochaetota</taxon>
        <taxon>Spirochaetia</taxon>
        <taxon>Leptospirales</taxon>
        <taxon>Leptospiraceae</taxon>
        <taxon>Leptospira</taxon>
    </lineage>
</organism>
<dbReference type="Gene3D" id="3.40.50.720">
    <property type="entry name" value="NAD(P)-binding Rossmann-like Domain"/>
    <property type="match status" value="1"/>
</dbReference>
<keyword evidence="3" id="KW-1185">Reference proteome</keyword>
<dbReference type="InterPro" id="IPR016040">
    <property type="entry name" value="NAD(P)-bd_dom"/>
</dbReference>
<evidence type="ECO:0000313" key="2">
    <source>
        <dbReference type="EMBL" id="RHX78260.1"/>
    </source>
</evidence>
<dbReference type="PANTHER" id="PTHR43000">
    <property type="entry name" value="DTDP-D-GLUCOSE 4,6-DEHYDRATASE-RELATED"/>
    <property type="match status" value="1"/>
</dbReference>
<dbReference type="RefSeq" id="WP_118957352.1">
    <property type="nucleotide sequence ID" value="NZ_QHCR01000008.1"/>
</dbReference>
<reference evidence="2 3" key="2">
    <citation type="journal article" date="2020" name="Int. J. Syst. Evol. Microbiol.">
        <title>Leptospira yasudae sp. nov. and Leptospira stimsonii sp. nov., two new species of the pathogenic group isolated from environmental sources.</title>
        <authorList>
            <person name="Casanovas-Massana A."/>
            <person name="Hamond C."/>
            <person name="Santos L.A."/>
            <person name="de Oliveira D."/>
            <person name="Hacker K.P."/>
            <person name="Balassiano I."/>
            <person name="Costa F."/>
            <person name="Medeiros M.A."/>
            <person name="Reis M.G."/>
            <person name="Ko A.I."/>
            <person name="Wunder E.A."/>
        </authorList>
    </citation>
    <scope>NUCLEOTIDE SEQUENCE [LARGE SCALE GENOMIC DNA]</scope>
    <source>
        <strain evidence="2 3">B21</strain>
    </source>
</reference>